<name>A0AAV7E6B6_ARIFI</name>
<accession>A0AAV7E6B6</accession>
<dbReference type="InterPro" id="IPR010605">
    <property type="entry name" value="DUF1191"/>
</dbReference>
<feature type="signal peptide" evidence="3">
    <location>
        <begin position="1"/>
        <end position="25"/>
    </location>
</feature>
<comment type="caution">
    <text evidence="4">The sequence shown here is derived from an EMBL/GenBank/DDBJ whole genome shotgun (WGS) entry which is preliminary data.</text>
</comment>
<dbReference type="PANTHER" id="PTHR33512">
    <property type="entry name" value="PROTEIN, PUTATIVE (DUF1191)-RELATED"/>
    <property type="match status" value="1"/>
</dbReference>
<proteinExistence type="predicted"/>
<keyword evidence="3" id="KW-0732">Signal</keyword>
<feature type="transmembrane region" description="Helical" evidence="2">
    <location>
        <begin position="257"/>
        <end position="279"/>
    </location>
</feature>
<evidence type="ECO:0000256" key="3">
    <source>
        <dbReference type="SAM" id="SignalP"/>
    </source>
</evidence>
<reference evidence="4 5" key="1">
    <citation type="submission" date="2021-07" db="EMBL/GenBank/DDBJ databases">
        <title>The Aristolochia fimbriata genome: insights into angiosperm evolution, floral development and chemical biosynthesis.</title>
        <authorList>
            <person name="Jiao Y."/>
        </authorList>
    </citation>
    <scope>NUCLEOTIDE SEQUENCE [LARGE SCALE GENOMIC DNA]</scope>
    <source>
        <strain evidence="4">IBCAS-2021</strain>
        <tissue evidence="4">Leaf</tissue>
    </source>
</reference>
<feature type="region of interest" description="Disordered" evidence="1">
    <location>
        <begin position="216"/>
        <end position="248"/>
    </location>
</feature>
<evidence type="ECO:0000256" key="2">
    <source>
        <dbReference type="SAM" id="Phobius"/>
    </source>
</evidence>
<organism evidence="4 5">
    <name type="scientific">Aristolochia fimbriata</name>
    <name type="common">White veined hardy Dutchman's pipe vine</name>
    <dbReference type="NCBI Taxonomy" id="158543"/>
    <lineage>
        <taxon>Eukaryota</taxon>
        <taxon>Viridiplantae</taxon>
        <taxon>Streptophyta</taxon>
        <taxon>Embryophyta</taxon>
        <taxon>Tracheophyta</taxon>
        <taxon>Spermatophyta</taxon>
        <taxon>Magnoliopsida</taxon>
        <taxon>Magnoliidae</taxon>
        <taxon>Piperales</taxon>
        <taxon>Aristolochiaceae</taxon>
        <taxon>Aristolochia</taxon>
    </lineage>
</organism>
<dbReference type="Proteomes" id="UP000825729">
    <property type="component" value="Unassembled WGS sequence"/>
</dbReference>
<gene>
    <name evidence="4" type="ORF">H6P81_014696</name>
</gene>
<dbReference type="Pfam" id="PF06697">
    <property type="entry name" value="DUF1191"/>
    <property type="match status" value="1"/>
</dbReference>
<feature type="compositionally biased region" description="Basic and acidic residues" evidence="1">
    <location>
        <begin position="238"/>
        <end position="248"/>
    </location>
</feature>
<evidence type="ECO:0000256" key="1">
    <source>
        <dbReference type="SAM" id="MobiDB-lite"/>
    </source>
</evidence>
<evidence type="ECO:0000313" key="5">
    <source>
        <dbReference type="Proteomes" id="UP000825729"/>
    </source>
</evidence>
<dbReference type="AlphaFoldDB" id="A0AAV7E6B6"/>
<keyword evidence="2" id="KW-0812">Transmembrane</keyword>
<dbReference type="EMBL" id="JAINDJ010000006">
    <property type="protein sequence ID" value="KAG9443356.1"/>
    <property type="molecule type" value="Genomic_DNA"/>
</dbReference>
<keyword evidence="5" id="KW-1185">Reference proteome</keyword>
<dbReference type="GO" id="GO:0016020">
    <property type="term" value="C:membrane"/>
    <property type="evidence" value="ECO:0007669"/>
    <property type="project" value="TreeGrafter"/>
</dbReference>
<evidence type="ECO:0000313" key="4">
    <source>
        <dbReference type="EMBL" id="KAG9443356.1"/>
    </source>
</evidence>
<feature type="chain" id="PRO_5043753601" evidence="3">
    <location>
        <begin position="26"/>
        <end position="328"/>
    </location>
</feature>
<feature type="compositionally biased region" description="Pro residues" evidence="1">
    <location>
        <begin position="226"/>
        <end position="236"/>
    </location>
</feature>
<protein>
    <submittedName>
        <fullName evidence="4">Uncharacterized protein</fullName>
    </submittedName>
</protein>
<keyword evidence="2" id="KW-1133">Transmembrane helix</keyword>
<dbReference type="PANTHER" id="PTHR33512:SF14">
    <property type="entry name" value="EXPRESSED PROTEIN"/>
    <property type="match status" value="1"/>
</dbReference>
<keyword evidence="2" id="KW-0472">Membrane</keyword>
<sequence>MDCLRGFLLFHAILCIAFWVSRSRAESLNTSTILPARALDLLLQKYAYGAFVHPRNEIQFDAQIPSNFTGVKLAAVRLRSGRLRTGGIKYREFKIPTGLVEQPHVKRLVLVYQNLGNWSSSYYDLPAGYHFLTPVLGLLAYDGDNLSATNLRELHINASHEPILIRFSGVKTATGRGHDQKCVRFGLNGVAEFTDMVSRHVCATSTHGHFSIVVNSTRKAPEERLPPSPPLPPIPPRGDGHFRSEDDQKANSRPWKFAWVLGGVLLGVAALVLAMTWAVRRLQKQRITEMEQEAETGEALRKATVGKSVLPMATGIRTQPVLENEYVP</sequence>